<dbReference type="Pfam" id="PF14234">
    <property type="entry name" value="DUF4336"/>
    <property type="match status" value="1"/>
</dbReference>
<evidence type="ECO:0008006" key="3">
    <source>
        <dbReference type="Google" id="ProtNLM"/>
    </source>
</evidence>
<name>A0A518BRA3_9BACT</name>
<dbReference type="AlphaFoldDB" id="A0A518BRA3"/>
<dbReference type="EMBL" id="CP036287">
    <property type="protein sequence ID" value="QDU69486.1"/>
    <property type="molecule type" value="Genomic_DNA"/>
</dbReference>
<dbReference type="InterPro" id="IPR036866">
    <property type="entry name" value="RibonucZ/Hydroxyglut_hydro"/>
</dbReference>
<dbReference type="RefSeq" id="WP_145069417.1">
    <property type="nucleotide sequence ID" value="NZ_CP036287.1"/>
</dbReference>
<organism evidence="1 2">
    <name type="scientific">Engelhardtia mirabilis</name>
    <dbReference type="NCBI Taxonomy" id="2528011"/>
    <lineage>
        <taxon>Bacteria</taxon>
        <taxon>Pseudomonadati</taxon>
        <taxon>Planctomycetota</taxon>
        <taxon>Planctomycetia</taxon>
        <taxon>Planctomycetia incertae sedis</taxon>
        <taxon>Engelhardtia</taxon>
    </lineage>
</organism>
<gene>
    <name evidence="1" type="ORF">Pla133_46060</name>
</gene>
<sequence>MAATSSITPLTDDLWTVQSDFGLLGMPLGHRMTVAKLSGGGLWLHSPVPWSADLVARLAELGPIEHWVAPSRTHDLYLDQWFEHLPAASTWGAPKLRRPHPEWNFTGWLAEDLDAPWRGEFELLPLEGAPRVGEWMFLHRASRTAITADAVFNLGTATGGWGGLMQRMLGIHGEARAGRLMRSVIKDREAWNASLGRVLEWDFERLVVGHGEPITEDPKGKLRAAWGL</sequence>
<reference evidence="1 2" key="1">
    <citation type="submission" date="2019-02" db="EMBL/GenBank/DDBJ databases">
        <title>Deep-cultivation of Planctomycetes and their phenomic and genomic characterization uncovers novel biology.</title>
        <authorList>
            <person name="Wiegand S."/>
            <person name="Jogler M."/>
            <person name="Boedeker C."/>
            <person name="Pinto D."/>
            <person name="Vollmers J."/>
            <person name="Rivas-Marin E."/>
            <person name="Kohn T."/>
            <person name="Peeters S.H."/>
            <person name="Heuer A."/>
            <person name="Rast P."/>
            <person name="Oberbeckmann S."/>
            <person name="Bunk B."/>
            <person name="Jeske O."/>
            <person name="Meyerdierks A."/>
            <person name="Storesund J.E."/>
            <person name="Kallscheuer N."/>
            <person name="Luecker S."/>
            <person name="Lage O.M."/>
            <person name="Pohl T."/>
            <person name="Merkel B.J."/>
            <person name="Hornburger P."/>
            <person name="Mueller R.-W."/>
            <person name="Bruemmer F."/>
            <person name="Labrenz M."/>
            <person name="Spormann A.M."/>
            <person name="Op den Camp H."/>
            <person name="Overmann J."/>
            <person name="Amann R."/>
            <person name="Jetten M.S.M."/>
            <person name="Mascher T."/>
            <person name="Medema M.H."/>
            <person name="Devos D.P."/>
            <person name="Kaster A.-K."/>
            <person name="Ovreas L."/>
            <person name="Rohde M."/>
            <person name="Galperin M.Y."/>
            <person name="Jogler C."/>
        </authorList>
    </citation>
    <scope>NUCLEOTIDE SEQUENCE [LARGE SCALE GENOMIC DNA]</scope>
    <source>
        <strain evidence="1 2">Pla133</strain>
    </source>
</reference>
<dbReference type="Gene3D" id="3.60.15.10">
    <property type="entry name" value="Ribonuclease Z/Hydroxyacylglutathione hydrolase-like"/>
    <property type="match status" value="1"/>
</dbReference>
<dbReference type="KEGG" id="pbap:Pla133_46060"/>
<evidence type="ECO:0000313" key="2">
    <source>
        <dbReference type="Proteomes" id="UP000316921"/>
    </source>
</evidence>
<protein>
    <recommendedName>
        <fullName evidence="3">DUF4336 domain-containing protein</fullName>
    </recommendedName>
</protein>
<dbReference type="PANTHER" id="PTHR33835:SF1">
    <property type="entry name" value="METALLO-BETA-LACTAMASE DOMAIN-CONTAINING PROTEIN"/>
    <property type="match status" value="1"/>
</dbReference>
<dbReference type="Proteomes" id="UP000316921">
    <property type="component" value="Chromosome"/>
</dbReference>
<dbReference type="SUPFAM" id="SSF56281">
    <property type="entry name" value="Metallo-hydrolase/oxidoreductase"/>
    <property type="match status" value="1"/>
</dbReference>
<accession>A0A518BRA3</accession>
<dbReference type="InterPro" id="IPR025638">
    <property type="entry name" value="DUF4336"/>
</dbReference>
<keyword evidence="2" id="KW-1185">Reference proteome</keyword>
<evidence type="ECO:0000313" key="1">
    <source>
        <dbReference type="EMBL" id="QDU69486.1"/>
    </source>
</evidence>
<dbReference type="PANTHER" id="PTHR33835">
    <property type="entry name" value="YALI0C07656P"/>
    <property type="match status" value="1"/>
</dbReference>
<proteinExistence type="predicted"/>